<keyword evidence="2" id="KW-1185">Reference proteome</keyword>
<reference evidence="1 2" key="2">
    <citation type="journal article" date="2021" name="Curr. Genet.">
        <title>Genetic response to nitrogen starvation in the aggressive Eucalyptus foliar pathogen Teratosphaeria destructans.</title>
        <authorList>
            <person name="Havenga M."/>
            <person name="Wingfield B.D."/>
            <person name="Wingfield M.J."/>
            <person name="Dreyer L.L."/>
            <person name="Roets F."/>
            <person name="Aylward J."/>
        </authorList>
    </citation>
    <scope>NUCLEOTIDE SEQUENCE [LARGE SCALE GENOMIC DNA]</scope>
    <source>
        <strain evidence="1">CMW44962</strain>
    </source>
</reference>
<comment type="caution">
    <text evidence="1">The sequence shown here is derived from an EMBL/GenBank/DDBJ whole genome shotgun (WGS) entry which is preliminary data.</text>
</comment>
<reference evidence="1 2" key="1">
    <citation type="journal article" date="2018" name="IMA Fungus">
        <title>IMA Genome-F 10: Nine draft genome sequences of Claviceps purpurea s.lat., including C. arundinis, C. humidiphila, and C. cf. spartinae, pseudomolecules for the pitch canker pathogen Fusarium circinatum, draft genome of Davidsoniella eucalypti, Grosmannia galeiformis, Quambalaria eucalypti, and Teratosphaeria destructans.</title>
        <authorList>
            <person name="Wingfield B.D."/>
            <person name="Liu M."/>
            <person name="Nguyen H.D."/>
            <person name="Lane F.A."/>
            <person name="Morgan S.W."/>
            <person name="De Vos L."/>
            <person name="Wilken P.M."/>
            <person name="Duong T.A."/>
            <person name="Aylward J."/>
            <person name="Coetzee M.P."/>
            <person name="Dadej K."/>
            <person name="De Beer Z.W."/>
            <person name="Findlay W."/>
            <person name="Havenga M."/>
            <person name="Kolarik M."/>
            <person name="Menzies J.G."/>
            <person name="Naidoo K."/>
            <person name="Pochopski O."/>
            <person name="Shoukouhi P."/>
            <person name="Santana Q.C."/>
            <person name="Seifert K.A."/>
            <person name="Soal N."/>
            <person name="Steenkamp E.T."/>
            <person name="Tatham C.T."/>
            <person name="van der Nest M.A."/>
            <person name="Wingfield M.J."/>
        </authorList>
    </citation>
    <scope>NUCLEOTIDE SEQUENCE [LARGE SCALE GENOMIC DNA]</scope>
    <source>
        <strain evidence="1">CMW44962</strain>
    </source>
</reference>
<dbReference type="GO" id="GO:0016705">
    <property type="term" value="F:oxidoreductase activity, acting on paired donors, with incorporation or reduction of molecular oxygen"/>
    <property type="evidence" value="ECO:0007669"/>
    <property type="project" value="InterPro"/>
</dbReference>
<dbReference type="AlphaFoldDB" id="A0A9W7SL46"/>
<evidence type="ECO:0000313" key="2">
    <source>
        <dbReference type="Proteomes" id="UP001138500"/>
    </source>
</evidence>
<accession>A0A9W7SL46</accession>
<sequence length="79" mass="8360">MVLPDGAVNMNMGTLVGSYASVARMLDEVAGVEGTKGIMLTFDDFVEGLEMFGREVQPLMRSREAVVAGLEKAAADGHV</sequence>
<dbReference type="EMBL" id="RIBY02002263">
    <property type="protein sequence ID" value="KAH9821417.1"/>
    <property type="molecule type" value="Genomic_DNA"/>
</dbReference>
<dbReference type="InterPro" id="IPR036661">
    <property type="entry name" value="Luciferase-like_sf"/>
</dbReference>
<dbReference type="Proteomes" id="UP001138500">
    <property type="component" value="Unassembled WGS sequence"/>
</dbReference>
<dbReference type="Gene3D" id="3.20.20.30">
    <property type="entry name" value="Luciferase-like domain"/>
    <property type="match status" value="1"/>
</dbReference>
<gene>
    <name evidence="1" type="ORF">Tdes44962_MAKER10310</name>
</gene>
<dbReference type="OrthoDB" id="2558704at2759"/>
<organism evidence="1 2">
    <name type="scientific">Teratosphaeria destructans</name>
    <dbReference type="NCBI Taxonomy" id="418781"/>
    <lineage>
        <taxon>Eukaryota</taxon>
        <taxon>Fungi</taxon>
        <taxon>Dikarya</taxon>
        <taxon>Ascomycota</taxon>
        <taxon>Pezizomycotina</taxon>
        <taxon>Dothideomycetes</taxon>
        <taxon>Dothideomycetidae</taxon>
        <taxon>Mycosphaerellales</taxon>
        <taxon>Teratosphaeriaceae</taxon>
        <taxon>Teratosphaeria</taxon>
    </lineage>
</organism>
<protein>
    <submittedName>
        <fullName evidence="1">Pyrimidine utilization protein A</fullName>
    </submittedName>
</protein>
<proteinExistence type="predicted"/>
<evidence type="ECO:0000313" key="1">
    <source>
        <dbReference type="EMBL" id="KAH9821417.1"/>
    </source>
</evidence>
<dbReference type="SUPFAM" id="SSF51679">
    <property type="entry name" value="Bacterial luciferase-like"/>
    <property type="match status" value="1"/>
</dbReference>
<name>A0A9W7SL46_9PEZI</name>